<protein>
    <recommendedName>
        <fullName evidence="14">RING-CH-type domain-containing protein</fullName>
    </recommendedName>
</protein>
<proteinExistence type="predicted"/>
<dbReference type="SUPFAM" id="SSF57850">
    <property type="entry name" value="RING/U-box"/>
    <property type="match status" value="1"/>
</dbReference>
<feature type="domain" description="RING-CH-type" evidence="11">
    <location>
        <begin position="8"/>
        <end position="77"/>
    </location>
</feature>
<comment type="caution">
    <text evidence="12">The sequence shown here is derived from an EMBL/GenBank/DDBJ whole genome shotgun (WGS) entry which is preliminary data.</text>
</comment>
<dbReference type="PANTHER" id="PTHR46283">
    <property type="entry name" value="E3 UBIQUITIN-PROTEIN LIGASE MARCH5"/>
    <property type="match status" value="1"/>
</dbReference>
<evidence type="ECO:0000256" key="9">
    <source>
        <dbReference type="SAM" id="MobiDB-lite"/>
    </source>
</evidence>
<evidence type="ECO:0000259" key="10">
    <source>
        <dbReference type="PROSITE" id="PS50089"/>
    </source>
</evidence>
<evidence type="ECO:0000256" key="5">
    <source>
        <dbReference type="ARBA" id="ARBA00022833"/>
    </source>
</evidence>
<gene>
    <name evidence="12" type="ORF">B0H16DRAFT_1539302</name>
</gene>
<evidence type="ECO:0000256" key="3">
    <source>
        <dbReference type="ARBA" id="ARBA00022723"/>
    </source>
</evidence>
<dbReference type="EMBL" id="JARKIB010000047">
    <property type="protein sequence ID" value="KAJ7756295.1"/>
    <property type="molecule type" value="Genomic_DNA"/>
</dbReference>
<organism evidence="12 13">
    <name type="scientific">Mycena metata</name>
    <dbReference type="NCBI Taxonomy" id="1033252"/>
    <lineage>
        <taxon>Eukaryota</taxon>
        <taxon>Fungi</taxon>
        <taxon>Dikarya</taxon>
        <taxon>Basidiomycota</taxon>
        <taxon>Agaricomycotina</taxon>
        <taxon>Agaricomycetes</taxon>
        <taxon>Agaricomycetidae</taxon>
        <taxon>Agaricales</taxon>
        <taxon>Marasmiineae</taxon>
        <taxon>Mycenaceae</taxon>
        <taxon>Mycena</taxon>
    </lineage>
</organism>
<evidence type="ECO:0000259" key="11">
    <source>
        <dbReference type="PROSITE" id="PS51292"/>
    </source>
</evidence>
<dbReference type="Pfam" id="PF12906">
    <property type="entry name" value="RINGv"/>
    <property type="match status" value="1"/>
</dbReference>
<dbReference type="GO" id="GO:0008270">
    <property type="term" value="F:zinc ion binding"/>
    <property type="evidence" value="ECO:0007669"/>
    <property type="project" value="UniProtKB-KW"/>
</dbReference>
<dbReference type="Gene3D" id="3.30.40.10">
    <property type="entry name" value="Zinc/RING finger domain, C3HC4 (zinc finger)"/>
    <property type="match status" value="1"/>
</dbReference>
<feature type="region of interest" description="Disordered" evidence="9">
    <location>
        <begin position="465"/>
        <end position="484"/>
    </location>
</feature>
<dbReference type="InterPro" id="IPR011016">
    <property type="entry name" value="Znf_RING-CH"/>
</dbReference>
<dbReference type="InterPro" id="IPR013083">
    <property type="entry name" value="Znf_RING/FYVE/PHD"/>
</dbReference>
<feature type="compositionally biased region" description="Low complexity" evidence="9">
    <location>
        <begin position="277"/>
        <end position="297"/>
    </location>
</feature>
<dbReference type="GO" id="GO:0016020">
    <property type="term" value="C:membrane"/>
    <property type="evidence" value="ECO:0007669"/>
    <property type="project" value="UniProtKB-SubCell"/>
</dbReference>
<keyword evidence="7" id="KW-0472">Membrane</keyword>
<keyword evidence="2" id="KW-0812">Transmembrane</keyword>
<reference evidence="12" key="1">
    <citation type="submission" date="2023-03" db="EMBL/GenBank/DDBJ databases">
        <title>Massive genome expansion in bonnet fungi (Mycena s.s.) driven by repeated elements and novel gene families across ecological guilds.</title>
        <authorList>
            <consortium name="Lawrence Berkeley National Laboratory"/>
            <person name="Harder C.B."/>
            <person name="Miyauchi S."/>
            <person name="Viragh M."/>
            <person name="Kuo A."/>
            <person name="Thoen E."/>
            <person name="Andreopoulos B."/>
            <person name="Lu D."/>
            <person name="Skrede I."/>
            <person name="Drula E."/>
            <person name="Henrissat B."/>
            <person name="Morin E."/>
            <person name="Kohler A."/>
            <person name="Barry K."/>
            <person name="LaButti K."/>
            <person name="Morin E."/>
            <person name="Salamov A."/>
            <person name="Lipzen A."/>
            <person name="Mereny Z."/>
            <person name="Hegedus B."/>
            <person name="Baldrian P."/>
            <person name="Stursova M."/>
            <person name="Weitz H."/>
            <person name="Taylor A."/>
            <person name="Grigoriev I.V."/>
            <person name="Nagy L.G."/>
            <person name="Martin F."/>
            <person name="Kauserud H."/>
        </authorList>
    </citation>
    <scope>NUCLEOTIDE SEQUENCE</scope>
    <source>
        <strain evidence="12">CBHHK182m</strain>
    </source>
</reference>
<dbReference type="AlphaFoldDB" id="A0AAD7J5V1"/>
<feature type="region of interest" description="Disordered" evidence="9">
    <location>
        <begin position="276"/>
        <end position="309"/>
    </location>
</feature>
<keyword evidence="5" id="KW-0862">Zinc</keyword>
<dbReference type="PROSITE" id="PS50089">
    <property type="entry name" value="ZF_RING_2"/>
    <property type="match status" value="1"/>
</dbReference>
<evidence type="ECO:0008006" key="14">
    <source>
        <dbReference type="Google" id="ProtNLM"/>
    </source>
</evidence>
<keyword evidence="13" id="KW-1185">Reference proteome</keyword>
<feature type="domain" description="RING-type" evidence="10">
    <location>
        <begin position="16"/>
        <end position="71"/>
    </location>
</feature>
<dbReference type="Proteomes" id="UP001215598">
    <property type="component" value="Unassembled WGS sequence"/>
</dbReference>
<accession>A0AAD7J5V1</accession>
<dbReference type="InterPro" id="IPR001841">
    <property type="entry name" value="Znf_RING"/>
</dbReference>
<keyword evidence="4 8" id="KW-0863">Zinc-finger</keyword>
<sequence length="484" mass="54275">MSDRPPTLADLRVKLCYICREEENDATIPPIAWVHPCNCTLVAHESCLLEWIKSSEGTGRESSARQCPQCKTQYEVESKNPAVLKFLRSIDKNLARADLGFYLAGFYFVIRALYRAHIGYGAWALRKYIGDEMFELLLTDDHSNWPLVAKFNIALIPTGLVLSRIGLNYTISAILATWPTFAFLPPTVDDSAAEPLIGLGFDKTRPMLPWPPSPLIFGFVLLPICRRLYNHYFTKFSRWVLDLQPAPPRPRATPGIRGWLQRFLDDMERAADAREQAGGNNNANNNNNNNNNAGPNAVPDDGNVNANPDGPDRVVAVDMRRAGGVVGGALLVPLISSTMGNLLRRLSKRFDLLRRFLAVRPAWKGFLPPPPLRRYTVKEIWQKASAAEPEQVGQTLKFVLRAVWGDIRRLDECDPVWWRNSVGLGIFVVAKDFLQLLHLWLSQRELATRRVKSRDFSGVDPAELDLLPMSSPGRRPGTTLPGSV</sequence>
<evidence type="ECO:0000256" key="2">
    <source>
        <dbReference type="ARBA" id="ARBA00022692"/>
    </source>
</evidence>
<dbReference type="PROSITE" id="PS51292">
    <property type="entry name" value="ZF_RING_CH"/>
    <property type="match status" value="1"/>
</dbReference>
<evidence type="ECO:0000256" key="7">
    <source>
        <dbReference type="ARBA" id="ARBA00023136"/>
    </source>
</evidence>
<evidence type="ECO:0000256" key="4">
    <source>
        <dbReference type="ARBA" id="ARBA00022771"/>
    </source>
</evidence>
<comment type="subcellular location">
    <subcellularLocation>
        <location evidence="1">Membrane</location>
        <topology evidence="1">Multi-pass membrane protein</topology>
    </subcellularLocation>
</comment>
<evidence type="ECO:0000313" key="12">
    <source>
        <dbReference type="EMBL" id="KAJ7756295.1"/>
    </source>
</evidence>
<evidence type="ECO:0000313" key="13">
    <source>
        <dbReference type="Proteomes" id="UP001215598"/>
    </source>
</evidence>
<evidence type="ECO:0000256" key="1">
    <source>
        <dbReference type="ARBA" id="ARBA00004141"/>
    </source>
</evidence>
<evidence type="ECO:0000256" key="8">
    <source>
        <dbReference type="PROSITE-ProRule" id="PRU00175"/>
    </source>
</evidence>
<name>A0AAD7J5V1_9AGAR</name>
<dbReference type="SMART" id="SM00744">
    <property type="entry name" value="RINGv"/>
    <property type="match status" value="1"/>
</dbReference>
<keyword evidence="3" id="KW-0479">Metal-binding</keyword>
<evidence type="ECO:0000256" key="6">
    <source>
        <dbReference type="ARBA" id="ARBA00022989"/>
    </source>
</evidence>
<keyword evidence="6" id="KW-1133">Transmembrane helix</keyword>